<gene>
    <name evidence="7" type="ORF">HEB29_001836</name>
</gene>
<dbReference type="GO" id="GO:0019350">
    <property type="term" value="P:teichoic acid biosynthetic process"/>
    <property type="evidence" value="ECO:0007669"/>
    <property type="project" value="UniProtKB-KW"/>
</dbReference>
<keyword evidence="5" id="KW-0777">Teichoic acid biosynthesis</keyword>
<evidence type="ECO:0000256" key="6">
    <source>
        <dbReference type="ARBA" id="ARBA00023136"/>
    </source>
</evidence>
<accession>A0A7Y9KVV8</accession>
<dbReference type="Pfam" id="PF04464">
    <property type="entry name" value="Glyphos_transf"/>
    <property type="match status" value="1"/>
</dbReference>
<proteinExistence type="inferred from homology"/>
<evidence type="ECO:0000256" key="3">
    <source>
        <dbReference type="ARBA" id="ARBA00022475"/>
    </source>
</evidence>
<dbReference type="Gene3D" id="3.40.50.11820">
    <property type="match status" value="1"/>
</dbReference>
<dbReference type="SUPFAM" id="SSF53756">
    <property type="entry name" value="UDP-Glycosyltransferase/glycogen phosphorylase"/>
    <property type="match status" value="1"/>
</dbReference>
<keyword evidence="4 7" id="KW-0808">Transferase</keyword>
<dbReference type="PANTHER" id="PTHR37316:SF3">
    <property type="entry name" value="TEICHOIC ACID GLYCEROL-PHOSPHATE TRANSFERASE"/>
    <property type="match status" value="1"/>
</dbReference>
<dbReference type="GO" id="GO:0047355">
    <property type="term" value="F:CDP-glycerol glycerophosphotransferase activity"/>
    <property type="evidence" value="ECO:0007669"/>
    <property type="project" value="UniProtKB-EC"/>
</dbReference>
<dbReference type="Proteomes" id="UP000530403">
    <property type="component" value="Unassembled WGS sequence"/>
</dbReference>
<evidence type="ECO:0000256" key="5">
    <source>
        <dbReference type="ARBA" id="ARBA00022944"/>
    </source>
</evidence>
<dbReference type="InterPro" id="IPR043149">
    <property type="entry name" value="TagF_N"/>
</dbReference>
<dbReference type="InterPro" id="IPR007554">
    <property type="entry name" value="Glycerophosphate_synth"/>
</dbReference>
<evidence type="ECO:0000313" key="7">
    <source>
        <dbReference type="EMBL" id="NYE40825.1"/>
    </source>
</evidence>
<dbReference type="EC" id="2.7.8.12" evidence="7"/>
<dbReference type="GO" id="GO:0005886">
    <property type="term" value="C:plasma membrane"/>
    <property type="evidence" value="ECO:0007669"/>
    <property type="project" value="UniProtKB-SubCell"/>
</dbReference>
<organism evidence="7 8">
    <name type="scientific">Streptomyces fulvorobeus</name>
    <dbReference type="NCBI Taxonomy" id="284028"/>
    <lineage>
        <taxon>Bacteria</taxon>
        <taxon>Bacillati</taxon>
        <taxon>Actinomycetota</taxon>
        <taxon>Actinomycetes</taxon>
        <taxon>Kitasatosporales</taxon>
        <taxon>Streptomycetaceae</taxon>
        <taxon>Streptomyces</taxon>
    </lineage>
</organism>
<evidence type="ECO:0000256" key="4">
    <source>
        <dbReference type="ARBA" id="ARBA00022679"/>
    </source>
</evidence>
<comment type="caution">
    <text evidence="7">The sequence shown here is derived from an EMBL/GenBank/DDBJ whole genome shotgun (WGS) entry which is preliminary data.</text>
</comment>
<dbReference type="Gene3D" id="3.40.50.12580">
    <property type="match status" value="1"/>
</dbReference>
<protein>
    <submittedName>
        <fullName evidence="7">CDP-glycerol glycerophosphotransferase</fullName>
        <ecNumber evidence="7">2.7.8.12</ecNumber>
    </submittedName>
</protein>
<dbReference type="PANTHER" id="PTHR37316">
    <property type="entry name" value="TEICHOIC ACID GLYCEROL-PHOSPHATE PRIMASE"/>
    <property type="match status" value="1"/>
</dbReference>
<reference evidence="7 8" key="1">
    <citation type="submission" date="2020-07" db="EMBL/GenBank/DDBJ databases">
        <title>Sequencing the genomes of 1000 actinobacteria strains.</title>
        <authorList>
            <person name="Klenk H.-P."/>
        </authorList>
    </citation>
    <scope>NUCLEOTIDE SEQUENCE [LARGE SCALE GENOMIC DNA]</scope>
    <source>
        <strain evidence="7 8">DSM 41455</strain>
    </source>
</reference>
<dbReference type="AlphaFoldDB" id="A0A7Y9KVV8"/>
<dbReference type="InterPro" id="IPR051612">
    <property type="entry name" value="Teichoic_Acid_Biosynth"/>
</dbReference>
<keyword evidence="6" id="KW-0472">Membrane</keyword>
<comment type="similarity">
    <text evidence="2">Belongs to the CDP-glycerol glycerophosphotransferase family.</text>
</comment>
<comment type="subcellular location">
    <subcellularLocation>
        <location evidence="1">Cell membrane</location>
        <topology evidence="1">Peripheral membrane protein</topology>
    </subcellularLocation>
</comment>
<name>A0A7Y9KVV8_9ACTN</name>
<dbReference type="EMBL" id="JACCCF010000001">
    <property type="protein sequence ID" value="NYE40825.1"/>
    <property type="molecule type" value="Genomic_DNA"/>
</dbReference>
<evidence type="ECO:0000313" key="8">
    <source>
        <dbReference type="Proteomes" id="UP000530403"/>
    </source>
</evidence>
<evidence type="ECO:0000256" key="2">
    <source>
        <dbReference type="ARBA" id="ARBA00010488"/>
    </source>
</evidence>
<evidence type="ECO:0000256" key="1">
    <source>
        <dbReference type="ARBA" id="ARBA00004202"/>
    </source>
</evidence>
<dbReference type="InterPro" id="IPR043148">
    <property type="entry name" value="TagF_C"/>
</dbReference>
<sequence length="921" mass="103043">MASRPVETIPEELSRLMKYFPETPVEERTAFHTAAKDFLAQAAPKLVRQFSPMARVKWHLAASGRGDELADVLHYERENPGVFSVKGLRRARIELPGVESASLPPTVRNFTRSELPVRGKLTDLAWQDGRLVVRGYAYIPNVPSATGKRSLRVAVLRRQGSRSTIPLRLRTVLEPAATAEAKGALHCYDWSGFEIAIDPSRLRSRGQWQSGTWRLGIGIPRPGGMSVGSVLKGSSGAAGHSQVHVLDDGVRLVAGFDRNRLKFSVDVVPAEVVSQETDDNGLTVTLRSRGTSSAGRTPTALRVDHEGSEFSIDLPLDAAGTGTDGWNRFTARLPFGDLPVEGIAPGHSRKYRTRIVFADGTMRRATIGQSLRTGVQQLPGTLEFALLTDGAGNFTPQLRTAQPVVDKADWSANGELTLSGTYTGPAEKMRFVLRHSGRNEDKPLPAEFAGGRFTARLTPDAMPAYDGTLPLRAGRWLPFLRSRDEWDHRHDIPVTIRPDLVSLLPSAHEGARRTYTLERLDYDRIFLESGPALEPELHGAYRQRLMRDVYTPEQRRLPLREAVLYNSFGGKQFSDSPRAVYEELVRRGTEVEHIAMVHDEQVVLPPGVRGVLWGSREWYEALARSRYIVTNGGIREWFVRREGQVVVQTWHGTPLKRIGADLLGTPQANLAYISSLPQRSRQYSLFITPNAFTTPIMTNAFRLQCEVLEAGYPRNDVFHAPDRVKRAAAVREKLGIPAGKKVVLYAPTWRDDQRYGGRRFKLDNQIDVTAAQEQLGDDHVLLYRKHHKVLDSIPGAGQGFVWDVTYYPDIADLYLIADVLITDYSSVLFDFAHSGRPMLFFTYDLEHYRDTLRGFYFDFTSRAPGPLIKTSAELVDAIRDIDAVTEEYKEKYAQFRVDFCEPSDGRAAARVVDRMLTVNSD</sequence>
<keyword evidence="3" id="KW-1003">Cell membrane</keyword>